<dbReference type="PANTHER" id="PTHR36702:SF1">
    <property type="entry name" value="HOLLIDAY JUNCTION RESOLVASE"/>
    <property type="match status" value="1"/>
</dbReference>
<sequence>MTLTITVLVYYFTTLLLVCIVASTLTASLTYWENYTCLDVTQCMLNRSILHVALKSIDLHLPSCLLQTLTLGVKASIWCGKHLKMTLLSTAESQDDEHNSVFYQLLLEILRFSSSTFSALLKFTDISNNELMDNVETFIIEVLNLTKDSVSEAKRIQSFGSEILKVAHMVIDAVVKLCKARFELINWEACDENHKPINVCHAINITKYTIEKLSQIGVLAANDGGSLVNILSISWKGVVSLLQIGGGHFTEVNIANIVVSLLALITEPFKCAAEVWSSSLNETISVTEAKRIFVPVKFYLINAVKICSLYPHQTYTVYREITQCVLIMTSFWTFASNENLLKNATAVIAELLEETTLDLVLSLINSDKLKLEQKLEVVEWLFINEGDSNSCLDDDPALADCKFTLVNKVFLSSCEGIDRSRVLILGRVVLFINFLKYSVKLDGDIKLAITKKLNWFLEILVEENVYSRMLVLQLPLCSGSGKAVELVWQPILSLLLQAFKTFMIVISSSTTWGELESFLLENFFHPHFLCYEIVMECWCFILQHAETQMANTIINKLCSLLKLLASPDLIFIPHSSFRKLTRSICLLLTCCEKPVVDEVFMSIVGDGKSQLSLILCLALFIEGFTLDLLSDELRKTSIQRITSDYFDLIDSFDEASLMACSFGLFGIPVFILSASLQSSLQSLPGLRSFRPNSFYSFTEQEYHTDSSSKNYVPIFCSKGRLPEIEARTLKFLISISSIYKSTVDKEIKNHSLCLFGEILVIISYLKHVYISNDIEQAIMEIENIFITEPPVLLYKCKPHLARFLMGLVDMEFLESDDSDAKSRAAWKLFQLILTERHWAFTHLAIAAFGHFAADTNCTQLWRFLPQNAALSYDIVSGLEVTNGGFMAELKAFLNKQNALLTIAPSPEQLELLQREGLILKQMVHNISVSAEQREGCEGMEIDDKNQSNSMEVDDKNQSNKKRKLPDGISKGVELLKSGLKIISDGLLEWQVNQFESNELHVKYSTQFSQLEDAIMHFEELAGSGEVCLSPIQSNLRG</sequence>
<dbReference type="PANTHER" id="PTHR36702">
    <property type="entry name" value="HOLLIDAY JUNCTION RESOLVASE"/>
    <property type="match status" value="1"/>
</dbReference>
<gene>
    <name evidence="3" type="ORF">KIW84_064619</name>
</gene>
<dbReference type="InterPro" id="IPR027902">
    <property type="entry name" value="DUF4487"/>
</dbReference>
<evidence type="ECO:0000313" key="4">
    <source>
        <dbReference type="Proteomes" id="UP001058974"/>
    </source>
</evidence>
<keyword evidence="2" id="KW-1133">Transmembrane helix</keyword>
<accession>A0A9D4WEK6</accession>
<dbReference type="Gramene" id="Psat06G0461900-T1">
    <property type="protein sequence ID" value="KAI5399325.1"/>
    <property type="gene ID" value="KIW84_064619"/>
</dbReference>
<reference evidence="3 4" key="1">
    <citation type="journal article" date="2022" name="Nat. Genet.">
        <title>Improved pea reference genome and pan-genome highlight genomic features and evolutionary characteristics.</title>
        <authorList>
            <person name="Yang T."/>
            <person name="Liu R."/>
            <person name="Luo Y."/>
            <person name="Hu S."/>
            <person name="Wang D."/>
            <person name="Wang C."/>
            <person name="Pandey M.K."/>
            <person name="Ge S."/>
            <person name="Xu Q."/>
            <person name="Li N."/>
            <person name="Li G."/>
            <person name="Huang Y."/>
            <person name="Saxena R.K."/>
            <person name="Ji Y."/>
            <person name="Li M."/>
            <person name="Yan X."/>
            <person name="He Y."/>
            <person name="Liu Y."/>
            <person name="Wang X."/>
            <person name="Xiang C."/>
            <person name="Varshney R.K."/>
            <person name="Ding H."/>
            <person name="Gao S."/>
            <person name="Zong X."/>
        </authorList>
    </citation>
    <scope>NUCLEOTIDE SEQUENCE [LARGE SCALE GENOMIC DNA]</scope>
    <source>
        <strain evidence="3 4">cv. Zhongwan 6</strain>
    </source>
</reference>
<comment type="caution">
    <text evidence="3">The sequence shown here is derived from an EMBL/GenBank/DDBJ whole genome shotgun (WGS) entry which is preliminary data.</text>
</comment>
<feature type="region of interest" description="Disordered" evidence="1">
    <location>
        <begin position="934"/>
        <end position="964"/>
    </location>
</feature>
<keyword evidence="4" id="KW-1185">Reference proteome</keyword>
<dbReference type="AlphaFoldDB" id="A0A9D4WEK6"/>
<dbReference type="EMBL" id="JAMSHJ010000006">
    <property type="protein sequence ID" value="KAI5399325.1"/>
    <property type="molecule type" value="Genomic_DNA"/>
</dbReference>
<feature type="compositionally biased region" description="Basic and acidic residues" evidence="1">
    <location>
        <begin position="934"/>
        <end position="945"/>
    </location>
</feature>
<feature type="transmembrane region" description="Helical" evidence="2">
    <location>
        <begin position="7"/>
        <end position="32"/>
    </location>
</feature>
<keyword evidence="2" id="KW-0472">Membrane</keyword>
<organism evidence="3 4">
    <name type="scientific">Pisum sativum</name>
    <name type="common">Garden pea</name>
    <name type="synonym">Lathyrus oleraceus</name>
    <dbReference type="NCBI Taxonomy" id="3888"/>
    <lineage>
        <taxon>Eukaryota</taxon>
        <taxon>Viridiplantae</taxon>
        <taxon>Streptophyta</taxon>
        <taxon>Embryophyta</taxon>
        <taxon>Tracheophyta</taxon>
        <taxon>Spermatophyta</taxon>
        <taxon>Magnoliopsida</taxon>
        <taxon>eudicotyledons</taxon>
        <taxon>Gunneridae</taxon>
        <taxon>Pentapetalae</taxon>
        <taxon>rosids</taxon>
        <taxon>fabids</taxon>
        <taxon>Fabales</taxon>
        <taxon>Fabaceae</taxon>
        <taxon>Papilionoideae</taxon>
        <taxon>50 kb inversion clade</taxon>
        <taxon>NPAAA clade</taxon>
        <taxon>Hologalegina</taxon>
        <taxon>IRL clade</taxon>
        <taxon>Fabeae</taxon>
        <taxon>Lathyrus</taxon>
    </lineage>
</organism>
<protein>
    <submittedName>
        <fullName evidence="3">Uncharacterized protein</fullName>
    </submittedName>
</protein>
<dbReference type="Proteomes" id="UP001058974">
    <property type="component" value="Chromosome 6"/>
</dbReference>
<evidence type="ECO:0000256" key="1">
    <source>
        <dbReference type="SAM" id="MobiDB-lite"/>
    </source>
</evidence>
<keyword evidence="2" id="KW-0812">Transmembrane</keyword>
<dbReference type="Pfam" id="PF14868">
    <property type="entry name" value="DUF4487"/>
    <property type="match status" value="1"/>
</dbReference>
<proteinExistence type="predicted"/>
<evidence type="ECO:0000256" key="2">
    <source>
        <dbReference type="SAM" id="Phobius"/>
    </source>
</evidence>
<evidence type="ECO:0000313" key="3">
    <source>
        <dbReference type="EMBL" id="KAI5399325.1"/>
    </source>
</evidence>
<name>A0A9D4WEK6_PEA</name>